<dbReference type="Proteomes" id="UP000479710">
    <property type="component" value="Unassembled WGS sequence"/>
</dbReference>
<evidence type="ECO:0000256" key="1">
    <source>
        <dbReference type="SAM" id="MobiDB-lite"/>
    </source>
</evidence>
<evidence type="ECO:0008006" key="5">
    <source>
        <dbReference type="Google" id="ProtNLM"/>
    </source>
</evidence>
<feature type="signal peptide" evidence="2">
    <location>
        <begin position="1"/>
        <end position="20"/>
    </location>
</feature>
<keyword evidence="2" id="KW-0732">Signal</keyword>
<feature type="region of interest" description="Disordered" evidence="1">
    <location>
        <begin position="83"/>
        <end position="114"/>
    </location>
</feature>
<reference evidence="3 4" key="1">
    <citation type="submission" date="2019-11" db="EMBL/GenBank/DDBJ databases">
        <title>Whole genome sequence of Oryza granulata.</title>
        <authorList>
            <person name="Li W."/>
        </authorList>
    </citation>
    <scope>NUCLEOTIDE SEQUENCE [LARGE SCALE GENOMIC DNA]</scope>
    <source>
        <strain evidence="4">cv. Menghai</strain>
        <tissue evidence="3">Leaf</tissue>
    </source>
</reference>
<dbReference type="Gene3D" id="3.20.20.70">
    <property type="entry name" value="Aldolase class I"/>
    <property type="match status" value="1"/>
</dbReference>
<feature type="chain" id="PRO_5026155072" description="Thiamine phosphate synthase/TenI domain-containing protein" evidence="2">
    <location>
        <begin position="21"/>
        <end position="114"/>
    </location>
</feature>
<proteinExistence type="predicted"/>
<evidence type="ECO:0000313" key="4">
    <source>
        <dbReference type="Proteomes" id="UP000479710"/>
    </source>
</evidence>
<gene>
    <name evidence="3" type="ORF">E2562_001989</name>
</gene>
<keyword evidence="4" id="KW-1185">Reference proteome</keyword>
<dbReference type="EMBL" id="SPHZ02000010">
    <property type="protein sequence ID" value="KAF0894700.1"/>
    <property type="molecule type" value="Genomic_DNA"/>
</dbReference>
<accession>A0A6G1C3D3</accession>
<dbReference type="AlphaFoldDB" id="A0A6G1C3D3"/>
<name>A0A6G1C3D3_9ORYZ</name>
<sequence length="114" mass="12417">MVPPVATVVAWMRTLLYVLATARAPREMAAEVAAAAALGADVAKLRLDRLSGFAPRWDLPVLLAQPRPFPAIVTYNGLLSSTRAPSSDWPGDPSTTPLYHCHQPDEDGRRRVSR</sequence>
<dbReference type="InterPro" id="IPR013785">
    <property type="entry name" value="Aldolase_TIM"/>
</dbReference>
<evidence type="ECO:0000256" key="2">
    <source>
        <dbReference type="SAM" id="SignalP"/>
    </source>
</evidence>
<evidence type="ECO:0000313" key="3">
    <source>
        <dbReference type="EMBL" id="KAF0894700.1"/>
    </source>
</evidence>
<comment type="caution">
    <text evidence="3">The sequence shown here is derived from an EMBL/GenBank/DDBJ whole genome shotgun (WGS) entry which is preliminary data.</text>
</comment>
<organism evidence="3 4">
    <name type="scientific">Oryza meyeriana var. granulata</name>
    <dbReference type="NCBI Taxonomy" id="110450"/>
    <lineage>
        <taxon>Eukaryota</taxon>
        <taxon>Viridiplantae</taxon>
        <taxon>Streptophyta</taxon>
        <taxon>Embryophyta</taxon>
        <taxon>Tracheophyta</taxon>
        <taxon>Spermatophyta</taxon>
        <taxon>Magnoliopsida</taxon>
        <taxon>Liliopsida</taxon>
        <taxon>Poales</taxon>
        <taxon>Poaceae</taxon>
        <taxon>BOP clade</taxon>
        <taxon>Oryzoideae</taxon>
        <taxon>Oryzeae</taxon>
        <taxon>Oryzinae</taxon>
        <taxon>Oryza</taxon>
        <taxon>Oryza meyeriana</taxon>
    </lineage>
</organism>
<feature type="compositionally biased region" description="Basic and acidic residues" evidence="1">
    <location>
        <begin position="102"/>
        <end position="114"/>
    </location>
</feature>
<protein>
    <recommendedName>
        <fullName evidence="5">Thiamine phosphate synthase/TenI domain-containing protein</fullName>
    </recommendedName>
</protein>